<accession>A0ABD0W068</accession>
<organism evidence="1 2">
    <name type="scientific">Umbra pygmaea</name>
    <name type="common">Eastern mudminnow</name>
    <dbReference type="NCBI Taxonomy" id="75934"/>
    <lineage>
        <taxon>Eukaryota</taxon>
        <taxon>Metazoa</taxon>
        <taxon>Chordata</taxon>
        <taxon>Craniata</taxon>
        <taxon>Vertebrata</taxon>
        <taxon>Euteleostomi</taxon>
        <taxon>Actinopterygii</taxon>
        <taxon>Neopterygii</taxon>
        <taxon>Teleostei</taxon>
        <taxon>Protacanthopterygii</taxon>
        <taxon>Esociformes</taxon>
        <taxon>Umbridae</taxon>
        <taxon>Umbra</taxon>
    </lineage>
</organism>
<protein>
    <submittedName>
        <fullName evidence="1">Uncharacterized protein</fullName>
    </submittedName>
</protein>
<gene>
    <name evidence="1" type="ORF">UPYG_G00319140</name>
</gene>
<name>A0ABD0W068_UMBPY</name>
<evidence type="ECO:0000313" key="1">
    <source>
        <dbReference type="EMBL" id="KAL0964119.1"/>
    </source>
</evidence>
<reference evidence="1 2" key="1">
    <citation type="submission" date="2024-06" db="EMBL/GenBank/DDBJ databases">
        <authorList>
            <person name="Pan Q."/>
            <person name="Wen M."/>
            <person name="Jouanno E."/>
            <person name="Zahm M."/>
            <person name="Klopp C."/>
            <person name="Cabau C."/>
            <person name="Louis A."/>
            <person name="Berthelot C."/>
            <person name="Parey E."/>
            <person name="Roest Crollius H."/>
            <person name="Montfort J."/>
            <person name="Robinson-Rechavi M."/>
            <person name="Bouchez O."/>
            <person name="Lampietro C."/>
            <person name="Lopez Roques C."/>
            <person name="Donnadieu C."/>
            <person name="Postlethwait J."/>
            <person name="Bobe J."/>
            <person name="Verreycken H."/>
            <person name="Guiguen Y."/>
        </authorList>
    </citation>
    <scope>NUCLEOTIDE SEQUENCE [LARGE SCALE GENOMIC DNA]</scope>
    <source>
        <strain evidence="1">Up_M1</strain>
        <tissue evidence="1">Testis</tissue>
    </source>
</reference>
<dbReference type="Proteomes" id="UP001557470">
    <property type="component" value="Unassembled WGS sequence"/>
</dbReference>
<sequence>MFCLSPWIISTLPKLFCYQPSTNPNVQINVNIFISLPVSISASGFSAVPSFDHDT</sequence>
<dbReference type="EMBL" id="JAGEUA010000010">
    <property type="protein sequence ID" value="KAL0964119.1"/>
    <property type="molecule type" value="Genomic_DNA"/>
</dbReference>
<dbReference type="AlphaFoldDB" id="A0ABD0W068"/>
<keyword evidence="2" id="KW-1185">Reference proteome</keyword>
<comment type="caution">
    <text evidence="1">The sequence shown here is derived from an EMBL/GenBank/DDBJ whole genome shotgun (WGS) entry which is preliminary data.</text>
</comment>
<evidence type="ECO:0000313" key="2">
    <source>
        <dbReference type="Proteomes" id="UP001557470"/>
    </source>
</evidence>
<proteinExistence type="predicted"/>